<evidence type="ECO:0000256" key="3">
    <source>
        <dbReference type="ARBA" id="ARBA00006861"/>
    </source>
</evidence>
<keyword evidence="5" id="KW-0539">Nucleus</keyword>
<keyword evidence="4" id="KW-0963">Cytoplasm</keyword>
<dbReference type="GO" id="GO:0034472">
    <property type="term" value="P:snRNA 3'-end processing"/>
    <property type="evidence" value="ECO:0007669"/>
    <property type="project" value="TreeGrafter"/>
</dbReference>
<dbReference type="InterPro" id="IPR036866">
    <property type="entry name" value="RibonucZ/Hydroxyglut_hydro"/>
</dbReference>
<evidence type="ECO:0000256" key="1">
    <source>
        <dbReference type="ARBA" id="ARBA00004123"/>
    </source>
</evidence>
<feature type="domain" description="Beta-Casp" evidence="6">
    <location>
        <begin position="304"/>
        <end position="433"/>
    </location>
</feature>
<organism evidence="7 8">
    <name type="scientific">Brassicogethes aeneus</name>
    <name type="common">Rape pollen beetle</name>
    <name type="synonym">Meligethes aeneus</name>
    <dbReference type="NCBI Taxonomy" id="1431903"/>
    <lineage>
        <taxon>Eukaryota</taxon>
        <taxon>Metazoa</taxon>
        <taxon>Ecdysozoa</taxon>
        <taxon>Arthropoda</taxon>
        <taxon>Hexapoda</taxon>
        <taxon>Insecta</taxon>
        <taxon>Pterygota</taxon>
        <taxon>Neoptera</taxon>
        <taxon>Endopterygota</taxon>
        <taxon>Coleoptera</taxon>
        <taxon>Polyphaga</taxon>
        <taxon>Cucujiformia</taxon>
        <taxon>Nitidulidae</taxon>
        <taxon>Meligethinae</taxon>
        <taxon>Brassicogethes</taxon>
    </lineage>
</organism>
<accession>A0A9P0FMV3</accession>
<name>A0A9P0FMV3_BRAAE</name>
<evidence type="ECO:0000256" key="5">
    <source>
        <dbReference type="ARBA" id="ARBA00023242"/>
    </source>
</evidence>
<dbReference type="AlphaFoldDB" id="A0A9P0FMV3"/>
<evidence type="ECO:0000313" key="7">
    <source>
        <dbReference type="EMBL" id="CAH0563538.1"/>
    </source>
</evidence>
<dbReference type="PANTHER" id="PTHR46094">
    <property type="entry name" value="INTEGRATOR COMPLEX SUBUNIT 9"/>
    <property type="match status" value="1"/>
</dbReference>
<comment type="subcellular location">
    <subcellularLocation>
        <location evidence="2">Cytoplasm</location>
    </subcellularLocation>
    <subcellularLocation>
        <location evidence="1">Nucleus</location>
    </subcellularLocation>
</comment>
<dbReference type="InterPro" id="IPR027074">
    <property type="entry name" value="Integrator_9su"/>
</dbReference>
<dbReference type="EMBL" id="OV121140">
    <property type="protein sequence ID" value="CAH0563538.1"/>
    <property type="molecule type" value="Genomic_DNA"/>
</dbReference>
<reference evidence="7" key="1">
    <citation type="submission" date="2021-12" db="EMBL/GenBank/DDBJ databases">
        <authorList>
            <person name="King R."/>
        </authorList>
    </citation>
    <scope>NUCLEOTIDE SEQUENCE</scope>
</reference>
<dbReference type="GO" id="GO:0032039">
    <property type="term" value="C:integrator complex"/>
    <property type="evidence" value="ECO:0007669"/>
    <property type="project" value="InterPro"/>
</dbReference>
<dbReference type="InterPro" id="IPR001279">
    <property type="entry name" value="Metallo-B-lactamas"/>
</dbReference>
<proteinExistence type="inferred from homology"/>
<keyword evidence="8" id="KW-1185">Reference proteome</keyword>
<gene>
    <name evidence="7" type="ORF">MELIAE_LOCUS12337</name>
</gene>
<protein>
    <recommendedName>
        <fullName evidence="6">Beta-Casp domain-containing protein</fullName>
    </recommendedName>
</protein>
<evidence type="ECO:0000259" key="6">
    <source>
        <dbReference type="SMART" id="SM01027"/>
    </source>
</evidence>
<dbReference type="GO" id="GO:0005737">
    <property type="term" value="C:cytoplasm"/>
    <property type="evidence" value="ECO:0007669"/>
    <property type="project" value="UniProtKB-SubCell"/>
</dbReference>
<dbReference type="SUPFAM" id="SSF56281">
    <property type="entry name" value="Metallo-hydrolase/oxidoreductase"/>
    <property type="match status" value="1"/>
</dbReference>
<dbReference type="Gene3D" id="3.60.15.10">
    <property type="entry name" value="Ribonuclease Z/Hydroxyacylglutathione hydrolase-like"/>
    <property type="match status" value="1"/>
</dbReference>
<comment type="similarity">
    <text evidence="3">Belongs to the metallo-beta-lactamase superfamily. RNA-metabolizing metallo-beta-lactamase-like family. INTS9 subfamily.</text>
</comment>
<dbReference type="Pfam" id="PF10996">
    <property type="entry name" value="Beta-Casp"/>
    <property type="match status" value="1"/>
</dbReference>
<dbReference type="InterPro" id="IPR022712">
    <property type="entry name" value="Beta_Casp"/>
</dbReference>
<sequence>MKLYCLSNDPNKPCHILTFREITMMLDCGLSMQSVLNFLPLPFVPSQKLQNLPTWMPIDVTDPELDGELKENGERVFVDSPPEFCPPLDKLIDFAQVDVILISNYLCMMALPFITEGTGFQGRVYATEPTLQIGRLLLEELVIYIEQCPKASFASQWKNFLHKLPYPLSDSFKPKSWKQIFNMQSVNSSLSRIQMVGYNEKIDVYGALQVVPASSGYCLGSANWVITSDHEKIVYLSGSSTLTTHPRPMDHNSIKNADVLIMTDLTQTPISNPDSMLGVLCVVVGMTLRGGGNVLIPCYPTGVVYDLFECLSVKMQELGVSNCPMFFVSPVADMSLAYSNILAEWLSSAKQNKVYVPDELFPHAMLVKNSKLKHFKHIYSDGFSTDFQEPCVVFCGHPCLRYGDIVHFIELWGNNPRNCIVFTEPDFDYIDALAPYQPLQMKVAHCAIDTSLNFTQANKLIRDLKPATLVVPECYTQPPVSAPHLTEYTIEAGGDRTLIPYKWGEVINLPLKRKQGQVFIETAVAQKIVPVEIKSGVSLSTITGTLQVKDNVYNIQDSNDKLKKYVKYEWGTLNVNEFIQKLSHEGINDAKVETHGSVVVVHLQDEDALIQLEDNSTHVVCSGDEKVRTKLRNAVMQCLKKF</sequence>
<dbReference type="Proteomes" id="UP001154078">
    <property type="component" value="Chromosome 9"/>
</dbReference>
<dbReference type="Gene3D" id="3.40.50.10890">
    <property type="match status" value="1"/>
</dbReference>
<dbReference type="Pfam" id="PF21382">
    <property type="entry name" value="IntS9_C"/>
    <property type="match status" value="1"/>
</dbReference>
<evidence type="ECO:0000256" key="2">
    <source>
        <dbReference type="ARBA" id="ARBA00004496"/>
    </source>
</evidence>
<dbReference type="InterPro" id="IPR048660">
    <property type="entry name" value="IntS9-like_C"/>
</dbReference>
<evidence type="ECO:0000313" key="8">
    <source>
        <dbReference type="Proteomes" id="UP001154078"/>
    </source>
</evidence>
<evidence type="ECO:0000256" key="4">
    <source>
        <dbReference type="ARBA" id="ARBA00022490"/>
    </source>
</evidence>
<dbReference type="Pfam" id="PF16661">
    <property type="entry name" value="Lactamase_B_6"/>
    <property type="match status" value="1"/>
</dbReference>
<dbReference type="OrthoDB" id="5600060at2759"/>
<dbReference type="PANTHER" id="PTHR46094:SF1">
    <property type="entry name" value="INTEGRATOR COMPLEX SUBUNIT 9"/>
    <property type="match status" value="1"/>
</dbReference>
<dbReference type="SMART" id="SM01027">
    <property type="entry name" value="Beta-Casp"/>
    <property type="match status" value="1"/>
</dbReference>